<proteinExistence type="predicted"/>
<dbReference type="RefSeq" id="WP_277583536.1">
    <property type="nucleotide sequence ID" value="NZ_JAMBPY010000008.1"/>
</dbReference>
<keyword evidence="1" id="KW-0812">Transmembrane</keyword>
<keyword evidence="3" id="KW-1185">Reference proteome</keyword>
<feature type="transmembrane region" description="Helical" evidence="1">
    <location>
        <begin position="89"/>
        <end position="116"/>
    </location>
</feature>
<evidence type="ECO:0000313" key="2">
    <source>
        <dbReference type="EMBL" id="MDG0847014.1"/>
    </source>
</evidence>
<protein>
    <submittedName>
        <fullName evidence="2">Uncharacterized protein</fullName>
    </submittedName>
</protein>
<dbReference type="Proteomes" id="UP001152422">
    <property type="component" value="Unassembled WGS sequence"/>
</dbReference>
<evidence type="ECO:0000313" key="3">
    <source>
        <dbReference type="Proteomes" id="UP001152422"/>
    </source>
</evidence>
<evidence type="ECO:0000256" key="1">
    <source>
        <dbReference type="SAM" id="Phobius"/>
    </source>
</evidence>
<sequence>MEQVNVFTQILLISLTFIFLYLSFRFVLLLNKPSTVKYEEIQIIKKEHLIIRTLKLILSIFVLILWITFIKVFSNFTLDGILPTDINEYFNFSVFAIALINASFIITVLISLFRLIRYVTIFFKQKKDTTYYKLLNALDKGDSKEIIYNYKLLNLNKYNAKADKIILTDNYWLVLLSTLISEDEIEKAKSIAGNKAISGRKIIKHDTPLRKDK</sequence>
<name>A0A9X4LAT8_9STAP</name>
<reference evidence="2" key="1">
    <citation type="submission" date="2022-05" db="EMBL/GenBank/DDBJ databases">
        <title>Comparative genomics of Staphylococcus equorum isolates.</title>
        <authorList>
            <person name="Luelf R.H."/>
        </authorList>
    </citation>
    <scope>NUCLEOTIDE SEQUENCE</scope>
    <source>
        <strain evidence="2">TMW 2.2497</strain>
    </source>
</reference>
<feature type="transmembrane region" description="Helical" evidence="1">
    <location>
        <begin position="49"/>
        <end position="69"/>
    </location>
</feature>
<dbReference type="AlphaFoldDB" id="A0A9X4LAT8"/>
<keyword evidence="1" id="KW-0472">Membrane</keyword>
<feature type="transmembrane region" description="Helical" evidence="1">
    <location>
        <begin position="6"/>
        <end position="28"/>
    </location>
</feature>
<dbReference type="EMBL" id="JAMBQA010000008">
    <property type="protein sequence ID" value="MDG0847014.1"/>
    <property type="molecule type" value="Genomic_DNA"/>
</dbReference>
<gene>
    <name evidence="2" type="ORF">M4L89_12325</name>
</gene>
<organism evidence="2 3">
    <name type="scientific">Staphylococcus equorum</name>
    <dbReference type="NCBI Taxonomy" id="246432"/>
    <lineage>
        <taxon>Bacteria</taxon>
        <taxon>Bacillati</taxon>
        <taxon>Bacillota</taxon>
        <taxon>Bacilli</taxon>
        <taxon>Bacillales</taxon>
        <taxon>Staphylococcaceae</taxon>
        <taxon>Staphylococcus</taxon>
    </lineage>
</organism>
<comment type="caution">
    <text evidence="2">The sequence shown here is derived from an EMBL/GenBank/DDBJ whole genome shotgun (WGS) entry which is preliminary data.</text>
</comment>
<keyword evidence="1" id="KW-1133">Transmembrane helix</keyword>
<accession>A0A9X4LAT8</accession>